<sequence>MCQSLREPRLSIELQKSPQMPLSSEATIWRPSLQQCRQLTSNGLMLSGFVAKVVKTDGTLAVAGDTGEAVMARPSVVLGYVGDEVA</sequence>
<dbReference type="AlphaFoldDB" id="A0A284QNX4"/>
<dbReference type="EMBL" id="FUEG01000001">
    <property type="protein sequence ID" value="SJK98182.1"/>
    <property type="molecule type" value="Genomic_DNA"/>
</dbReference>
<proteinExistence type="predicted"/>
<evidence type="ECO:0000313" key="2">
    <source>
        <dbReference type="Proteomes" id="UP000219338"/>
    </source>
</evidence>
<keyword evidence="2" id="KW-1185">Reference proteome</keyword>
<protein>
    <recommendedName>
        <fullName evidence="3">AMP-dependent synthetase/ligase domain-containing protein</fullName>
    </recommendedName>
</protein>
<accession>A0A284QNX4</accession>
<organism evidence="1 2">
    <name type="scientific">Armillaria ostoyae</name>
    <name type="common">Armillaria root rot fungus</name>
    <dbReference type="NCBI Taxonomy" id="47428"/>
    <lineage>
        <taxon>Eukaryota</taxon>
        <taxon>Fungi</taxon>
        <taxon>Dikarya</taxon>
        <taxon>Basidiomycota</taxon>
        <taxon>Agaricomycotina</taxon>
        <taxon>Agaricomycetes</taxon>
        <taxon>Agaricomycetidae</taxon>
        <taxon>Agaricales</taxon>
        <taxon>Marasmiineae</taxon>
        <taxon>Physalacriaceae</taxon>
        <taxon>Armillaria</taxon>
    </lineage>
</organism>
<reference evidence="2" key="1">
    <citation type="journal article" date="2017" name="Nat. Ecol. Evol.">
        <title>Genome expansion and lineage-specific genetic innovations in the forest pathogenic fungi Armillaria.</title>
        <authorList>
            <person name="Sipos G."/>
            <person name="Prasanna A.N."/>
            <person name="Walter M.C."/>
            <person name="O'Connor E."/>
            <person name="Balint B."/>
            <person name="Krizsan K."/>
            <person name="Kiss B."/>
            <person name="Hess J."/>
            <person name="Varga T."/>
            <person name="Slot J."/>
            <person name="Riley R."/>
            <person name="Boka B."/>
            <person name="Rigling D."/>
            <person name="Barry K."/>
            <person name="Lee J."/>
            <person name="Mihaltcheva S."/>
            <person name="LaButti K."/>
            <person name="Lipzen A."/>
            <person name="Waldron R."/>
            <person name="Moloney N.M."/>
            <person name="Sperisen C."/>
            <person name="Kredics L."/>
            <person name="Vagvoelgyi C."/>
            <person name="Patrignani A."/>
            <person name="Fitzpatrick D."/>
            <person name="Nagy I."/>
            <person name="Doyle S."/>
            <person name="Anderson J.B."/>
            <person name="Grigoriev I.V."/>
            <person name="Gueldener U."/>
            <person name="Muensterkoetter M."/>
            <person name="Nagy L.G."/>
        </authorList>
    </citation>
    <scope>NUCLEOTIDE SEQUENCE [LARGE SCALE GENOMIC DNA]</scope>
    <source>
        <strain evidence="2">C18/9</strain>
    </source>
</reference>
<name>A0A284QNX4_ARMOS</name>
<evidence type="ECO:0000313" key="1">
    <source>
        <dbReference type="EMBL" id="SJK98182.1"/>
    </source>
</evidence>
<evidence type="ECO:0008006" key="3">
    <source>
        <dbReference type="Google" id="ProtNLM"/>
    </source>
</evidence>
<gene>
    <name evidence="1" type="ORF">ARMOST_01443</name>
</gene>
<dbReference type="Proteomes" id="UP000219338">
    <property type="component" value="Unassembled WGS sequence"/>
</dbReference>